<organism evidence="1 2">
    <name type="scientific">Puia dinghuensis</name>
    <dbReference type="NCBI Taxonomy" id="1792502"/>
    <lineage>
        <taxon>Bacteria</taxon>
        <taxon>Pseudomonadati</taxon>
        <taxon>Bacteroidota</taxon>
        <taxon>Chitinophagia</taxon>
        <taxon>Chitinophagales</taxon>
        <taxon>Chitinophagaceae</taxon>
        <taxon>Puia</taxon>
    </lineage>
</organism>
<evidence type="ECO:0008006" key="3">
    <source>
        <dbReference type="Google" id="ProtNLM"/>
    </source>
</evidence>
<reference evidence="1" key="1">
    <citation type="journal article" date="2014" name="Int. J. Syst. Evol. Microbiol.">
        <title>Complete genome sequence of Corynebacterium casei LMG S-19264T (=DSM 44701T), isolated from a smear-ripened cheese.</title>
        <authorList>
            <consortium name="US DOE Joint Genome Institute (JGI-PGF)"/>
            <person name="Walter F."/>
            <person name="Albersmeier A."/>
            <person name="Kalinowski J."/>
            <person name="Ruckert C."/>
        </authorList>
    </citation>
    <scope>NUCLEOTIDE SEQUENCE</scope>
    <source>
        <strain evidence="1">CGMCC 1.15448</strain>
    </source>
</reference>
<gene>
    <name evidence="1" type="ORF">GCM10011511_17660</name>
</gene>
<reference evidence="1" key="2">
    <citation type="submission" date="2020-09" db="EMBL/GenBank/DDBJ databases">
        <authorList>
            <person name="Sun Q."/>
            <person name="Zhou Y."/>
        </authorList>
    </citation>
    <scope>NUCLEOTIDE SEQUENCE</scope>
    <source>
        <strain evidence="1">CGMCC 1.15448</strain>
    </source>
</reference>
<evidence type="ECO:0000313" key="1">
    <source>
        <dbReference type="EMBL" id="GGA94821.1"/>
    </source>
</evidence>
<dbReference type="Proteomes" id="UP000607559">
    <property type="component" value="Unassembled WGS sequence"/>
</dbReference>
<keyword evidence="2" id="KW-1185">Reference proteome</keyword>
<comment type="caution">
    <text evidence="1">The sequence shown here is derived from an EMBL/GenBank/DDBJ whole genome shotgun (WGS) entry which is preliminary data.</text>
</comment>
<evidence type="ECO:0000313" key="2">
    <source>
        <dbReference type="Proteomes" id="UP000607559"/>
    </source>
</evidence>
<protein>
    <recommendedName>
        <fullName evidence="3">Transposase (putative) YhgA-like domain-containing protein</fullName>
    </recommendedName>
</protein>
<accession>A0A8J2XQP3</accession>
<sequence>MKRDILWKGIIEEVFEDLLRFVFPKADELFDMRRKFGFLDKELAELYPEPGKPPSTKLVDKLVQVYSRDGRQELLLIHLEVQGKAERDFPERMFRYYYRIFDRWKRPVTAVAIFTGVDGHRIPDRYEHRFIGTEVRYKYNVLRIGQYKDEALAANPNPFAVVVLVAKKALLAGKITEKELFEQKISLAKALIARRDLSRRKIDAIMTFLKNYLVFNNLESNRNFIEQLEEITNKNNPMGMLEVLNEEARRELREKFIKKLFANTKFGDRKIASLVDVPVEEIARLRKTRKLKKAA</sequence>
<dbReference type="AlphaFoldDB" id="A0A8J2XQP3"/>
<dbReference type="EMBL" id="BMJC01000002">
    <property type="protein sequence ID" value="GGA94821.1"/>
    <property type="molecule type" value="Genomic_DNA"/>
</dbReference>
<dbReference type="RefSeq" id="WP_188930720.1">
    <property type="nucleotide sequence ID" value="NZ_BMJC01000002.1"/>
</dbReference>
<name>A0A8J2XQP3_9BACT</name>
<proteinExistence type="predicted"/>